<evidence type="ECO:0000256" key="1">
    <source>
        <dbReference type="ARBA" id="ARBA00004173"/>
    </source>
</evidence>
<proteinExistence type="inferred from homology"/>
<dbReference type="OrthoDB" id="16535at2759"/>
<organism evidence="6 7">
    <name type="scientific">Trichophyton violaceum</name>
    <dbReference type="NCBI Taxonomy" id="34388"/>
    <lineage>
        <taxon>Eukaryota</taxon>
        <taxon>Fungi</taxon>
        <taxon>Dikarya</taxon>
        <taxon>Ascomycota</taxon>
        <taxon>Pezizomycotina</taxon>
        <taxon>Eurotiomycetes</taxon>
        <taxon>Eurotiomycetidae</taxon>
        <taxon>Onygenales</taxon>
        <taxon>Arthrodermataceae</taxon>
        <taxon>Trichophyton</taxon>
    </lineage>
</organism>
<feature type="region of interest" description="Disordered" evidence="5">
    <location>
        <begin position="77"/>
        <end position="123"/>
    </location>
</feature>
<accession>A0A178FQF4</accession>
<feature type="compositionally biased region" description="Low complexity" evidence="5">
    <location>
        <begin position="85"/>
        <end position="99"/>
    </location>
</feature>
<dbReference type="EMBL" id="LHPN01000001">
    <property type="protein sequence ID" value="OAL74730.1"/>
    <property type="molecule type" value="Genomic_DNA"/>
</dbReference>
<evidence type="ECO:0000256" key="4">
    <source>
        <dbReference type="ARBA" id="ARBA00023128"/>
    </source>
</evidence>
<gene>
    <name evidence="6" type="ORF">A7D00_0324</name>
</gene>
<evidence type="ECO:0000313" key="6">
    <source>
        <dbReference type="EMBL" id="OAL74730.1"/>
    </source>
</evidence>
<evidence type="ECO:0000256" key="2">
    <source>
        <dbReference type="ARBA" id="ARBA00009116"/>
    </source>
</evidence>
<feature type="compositionally biased region" description="Polar residues" evidence="5">
    <location>
        <begin position="107"/>
        <end position="117"/>
    </location>
</feature>
<dbReference type="Proteomes" id="UP000243519">
    <property type="component" value="Unassembled WGS sequence"/>
</dbReference>
<keyword evidence="4" id="KW-0496">Mitochondrion</keyword>
<sequence>MASIRIPALRNLLSRPVLPARHVQRRWAQVHDVRFVATHQSSQVLDKYKEKLARKAKEEGHDSVSSLKEAYKEKIQQVRNADAAPQTPLKPSSSPSSEPAGLEKKTSTPSAKKNSSPPGIKPLSSYLDLEKTAALPPDIIGKLWRARHVTNPNSICASIPIETYNRMVKVARQHPQFILPLPRELETPQDPKESAESSSETPTEKAMGAEMHFLQWGFHPPASASDSKVPSPVSTHNTHTSTVIFTSLAEYKLHAGFAPPHTVITHHLDFADDKGIVLMNGTVVTDRGMTVDDAQLLVLWLQKFYDWEAEGAGSQGGRKGEMLRMFTSGDTEGFKVQELIDEVQRVKTGLMLTLCDVIMDKRVKVGVGSIKPQATHAKWAV</sequence>
<comment type="similarity">
    <text evidence="2">Belongs to the ATP11 family.</text>
</comment>
<evidence type="ECO:0000256" key="3">
    <source>
        <dbReference type="ARBA" id="ARBA00022946"/>
    </source>
</evidence>
<dbReference type="PANTHER" id="PTHR13126">
    <property type="entry name" value="CHAPERONE ATP11"/>
    <property type="match status" value="1"/>
</dbReference>
<feature type="compositionally biased region" description="Basic and acidic residues" evidence="5">
    <location>
        <begin position="183"/>
        <end position="195"/>
    </location>
</feature>
<protein>
    <submittedName>
        <fullName evidence="6">F1F0 ATP synthase assembly protein Atp11</fullName>
    </submittedName>
</protein>
<comment type="caution">
    <text evidence="6">The sequence shown here is derived from an EMBL/GenBank/DDBJ whole genome shotgun (WGS) entry which is preliminary data.</text>
</comment>
<keyword evidence="3" id="KW-0809">Transit peptide</keyword>
<dbReference type="AlphaFoldDB" id="A0A178FQF4"/>
<comment type="subcellular location">
    <subcellularLocation>
        <location evidence="1">Mitochondrion</location>
    </subcellularLocation>
</comment>
<name>A0A178FQF4_TRIVO</name>
<evidence type="ECO:0000256" key="5">
    <source>
        <dbReference type="SAM" id="MobiDB-lite"/>
    </source>
</evidence>
<dbReference type="GO" id="GO:0033615">
    <property type="term" value="P:mitochondrial proton-transporting ATP synthase complex assembly"/>
    <property type="evidence" value="ECO:0007669"/>
    <property type="project" value="TreeGrafter"/>
</dbReference>
<dbReference type="PANTHER" id="PTHR13126:SF0">
    <property type="entry name" value="ATP SYNTHASE MITOCHONDRIAL F1 COMPLEX ASSEMBLY FACTOR 1"/>
    <property type="match status" value="1"/>
</dbReference>
<dbReference type="InterPro" id="IPR010591">
    <property type="entry name" value="ATP11"/>
</dbReference>
<keyword evidence="7" id="KW-1185">Reference proteome</keyword>
<dbReference type="Pfam" id="PF06644">
    <property type="entry name" value="ATP11"/>
    <property type="match status" value="1"/>
</dbReference>
<feature type="region of interest" description="Disordered" evidence="5">
    <location>
        <begin position="182"/>
        <end position="204"/>
    </location>
</feature>
<evidence type="ECO:0000313" key="7">
    <source>
        <dbReference type="Proteomes" id="UP000243519"/>
    </source>
</evidence>
<reference evidence="6 7" key="1">
    <citation type="submission" date="2016-05" db="EMBL/GenBank/DDBJ databases">
        <title>Genome sequencing of Trichophyton violaceum CMCC(F)T3l isolated from hair.</title>
        <authorList>
            <person name="Zhan P."/>
            <person name="Tao Y."/>
            <person name="Liu W."/>
        </authorList>
    </citation>
    <scope>NUCLEOTIDE SEQUENCE [LARGE SCALE GENOMIC DNA]</scope>
    <source>
        <strain evidence="7">CMCC(F)T3l</strain>
    </source>
</reference>
<dbReference type="GO" id="GO:0005739">
    <property type="term" value="C:mitochondrion"/>
    <property type="evidence" value="ECO:0007669"/>
    <property type="project" value="UniProtKB-SubCell"/>
</dbReference>